<dbReference type="FunFam" id="1.10.287.70:FF:000143">
    <property type="entry name" value="Probable glutamate receptor"/>
    <property type="match status" value="1"/>
</dbReference>
<evidence type="ECO:0000256" key="7">
    <source>
        <dbReference type="ARBA" id="ARBA00023170"/>
    </source>
</evidence>
<name>A0A857N3Q6_9HYME</name>
<evidence type="ECO:0000256" key="6">
    <source>
        <dbReference type="ARBA" id="ARBA00023136"/>
    </source>
</evidence>
<evidence type="ECO:0000259" key="11">
    <source>
        <dbReference type="Pfam" id="PF00060"/>
    </source>
</evidence>
<evidence type="ECO:0000313" key="12">
    <source>
        <dbReference type="EMBL" id="QHN69180.1"/>
    </source>
</evidence>
<keyword evidence="6 9" id="KW-0472">Membrane</keyword>
<dbReference type="Pfam" id="PF00060">
    <property type="entry name" value="Lig_chan"/>
    <property type="match status" value="1"/>
</dbReference>
<keyword evidence="8" id="KW-0325">Glycoprotein</keyword>
<keyword evidence="7 12" id="KW-0675">Receptor</keyword>
<evidence type="ECO:0000256" key="5">
    <source>
        <dbReference type="ARBA" id="ARBA00022989"/>
    </source>
</evidence>
<evidence type="ECO:0000256" key="10">
    <source>
        <dbReference type="SAM" id="SignalP"/>
    </source>
</evidence>
<dbReference type="GO" id="GO:0050906">
    <property type="term" value="P:detection of stimulus involved in sensory perception"/>
    <property type="evidence" value="ECO:0007669"/>
    <property type="project" value="UniProtKB-ARBA"/>
</dbReference>
<dbReference type="Gene3D" id="3.40.190.10">
    <property type="entry name" value="Periplasmic binding protein-like II"/>
    <property type="match status" value="1"/>
</dbReference>
<feature type="chain" id="PRO_5032349471" evidence="10">
    <location>
        <begin position="26"/>
        <end position="874"/>
    </location>
</feature>
<evidence type="ECO:0000256" key="1">
    <source>
        <dbReference type="ARBA" id="ARBA00004651"/>
    </source>
</evidence>
<feature type="signal peptide" evidence="10">
    <location>
        <begin position="1"/>
        <end position="25"/>
    </location>
</feature>
<evidence type="ECO:0000256" key="9">
    <source>
        <dbReference type="SAM" id="Phobius"/>
    </source>
</evidence>
<dbReference type="SUPFAM" id="SSF53850">
    <property type="entry name" value="Periplasmic binding protein-like II"/>
    <property type="match status" value="1"/>
</dbReference>
<dbReference type="GO" id="GO:0015276">
    <property type="term" value="F:ligand-gated monoatomic ion channel activity"/>
    <property type="evidence" value="ECO:0007669"/>
    <property type="project" value="InterPro"/>
</dbReference>
<dbReference type="PANTHER" id="PTHR42643">
    <property type="entry name" value="IONOTROPIC RECEPTOR 20A-RELATED"/>
    <property type="match status" value="1"/>
</dbReference>
<keyword evidence="5 9" id="KW-1133">Transmembrane helix</keyword>
<keyword evidence="3" id="KW-1003">Cell membrane</keyword>
<comment type="similarity">
    <text evidence="2">Belongs to the glutamate-gated ion channel (TC 1.A.10.1) family.</text>
</comment>
<proteinExistence type="evidence at transcript level"/>
<dbReference type="GO" id="GO:0005886">
    <property type="term" value="C:plasma membrane"/>
    <property type="evidence" value="ECO:0007669"/>
    <property type="project" value="UniProtKB-SubCell"/>
</dbReference>
<accession>A0A857N3Q6</accession>
<keyword evidence="10" id="KW-0732">Signal</keyword>
<evidence type="ECO:0000256" key="4">
    <source>
        <dbReference type="ARBA" id="ARBA00022692"/>
    </source>
</evidence>
<dbReference type="InterPro" id="IPR001320">
    <property type="entry name" value="Iontro_rcpt_C"/>
</dbReference>
<evidence type="ECO:0000256" key="2">
    <source>
        <dbReference type="ARBA" id="ARBA00008685"/>
    </source>
</evidence>
<feature type="transmembrane region" description="Helical" evidence="9">
    <location>
        <begin position="645"/>
        <end position="666"/>
    </location>
</feature>
<dbReference type="InterPro" id="IPR052192">
    <property type="entry name" value="Insect_Ionotropic_Sensory_Rcpt"/>
</dbReference>
<reference evidence="12" key="1">
    <citation type="submission" date="2019-04" db="EMBL/GenBank/DDBJ databases">
        <authorList>
            <person name="Guo B."/>
            <person name="Lu P."/>
        </authorList>
    </citation>
    <scope>NUCLEOTIDE SEQUENCE</scope>
</reference>
<dbReference type="Gene3D" id="1.10.287.70">
    <property type="match status" value="1"/>
</dbReference>
<feature type="domain" description="Ionotropic glutamate receptor C-terminal" evidence="11">
    <location>
        <begin position="574"/>
        <end position="844"/>
    </location>
</feature>
<evidence type="ECO:0000256" key="8">
    <source>
        <dbReference type="ARBA" id="ARBA00023180"/>
    </source>
</evidence>
<keyword evidence="4 9" id="KW-0812">Transmembrane</keyword>
<feature type="transmembrane region" description="Helical" evidence="9">
    <location>
        <begin position="837"/>
        <end position="857"/>
    </location>
</feature>
<feature type="transmembrane region" description="Helical" evidence="9">
    <location>
        <begin position="576"/>
        <end position="594"/>
    </location>
</feature>
<dbReference type="EMBL" id="MK749083">
    <property type="protein sequence ID" value="QHN69180.1"/>
    <property type="molecule type" value="mRNA"/>
</dbReference>
<evidence type="ECO:0000256" key="3">
    <source>
        <dbReference type="ARBA" id="ARBA00022475"/>
    </source>
</evidence>
<dbReference type="PANTHER" id="PTHR42643:SF24">
    <property type="entry name" value="IONOTROPIC RECEPTOR 60A"/>
    <property type="match status" value="1"/>
</dbReference>
<sequence length="874" mass="100320">MPFNQFRKMFSILWLVCIVLNFAAGLNDFPSLITANASMAVIVDKGFFEDKTSYDETLADIYDVITSTVKEHMRVGNIVVHVFRDANVNLRRDYTVLLSVATCDQTWRLFKKARKEDLVHLAITDPNCPRLPDHEGISIPLIDPGKEMPQILLDLRMTSALTWKKVNVLHDDTFKTDTMSKVLIALSSELPDNRLFPVSTSLFTIKREKSDWSRRQQVLRTLSSFHIEQLGNCFLVFITIDMVGVVMEVARSLKMVHPGSQWLYVVSDTMKNKTNITSFAETLTEGENIAFIYNTTNLEDICNIGLMCHVREVMRAVAVALENSLLNEIELYDEMTDEEFEVTRLTKYERHQEIIQNMNKELAIERSAFGGSCDQCLSWRMTSALTWGSSFSTNDETRLIDSGSWTPGPGPNLTDVIFPHIEHGFRGKTLPLATYHNPPWQILTVTKTGHMKYDGLIFDIIKQLGEKLNFTYTFMISMNEKESKTVNLSSQIASHIKKDFNKVSMSITNNVPENVIELVRSKKVLMGACAYTISEYKKTIINFTMPISVQSYSLLSSRPKQLSKTLLFMAPYTKETWACLAASIIIIGPILYLMHKFSPCYTNTHMPSGLSSPWECVWYVYGALLQQGRSHLPQTNSARLVIGTWWLFVMIIIATYSGSLVAFLTFPRMDAYITTVEDLMTRKDELTWGFPIGSFLEDYLHSADEEKYRELLSGSERHNYSNDQDTIKRVKEGKHVLIDWKTTLRVLMRKELLTTGRCDFSLSSDEFIDEPIAMIVAQESPYLNILNLELKRMHQMGLIERWSSKRMPVKDKCWEKPGNSQEADNHKVDMYDMQGSFFVLFIGFLLSIILLSCEFCWQKRKLLRERKLIRPFVS</sequence>
<comment type="subcellular location">
    <subcellularLocation>
        <location evidence="1">Cell membrane</location>
        <topology evidence="1">Multi-pass membrane protein</topology>
    </subcellularLocation>
</comment>
<dbReference type="AlphaFoldDB" id="A0A857N3Q6"/>
<organism evidence="12">
    <name type="scientific">Sirex noctilio</name>
    <dbReference type="NCBI Taxonomy" id="36765"/>
    <lineage>
        <taxon>Eukaryota</taxon>
        <taxon>Metazoa</taxon>
        <taxon>Ecdysozoa</taxon>
        <taxon>Arthropoda</taxon>
        <taxon>Hexapoda</taxon>
        <taxon>Insecta</taxon>
        <taxon>Pterygota</taxon>
        <taxon>Neoptera</taxon>
        <taxon>Endopterygota</taxon>
        <taxon>Hymenoptera</taxon>
        <taxon>Siricoidea</taxon>
        <taxon>Siricidae</taxon>
        <taxon>Sirex</taxon>
    </lineage>
</organism>
<protein>
    <submittedName>
        <fullName evidence="12">Ionotropic receptor 11</fullName>
    </submittedName>
</protein>